<dbReference type="PANTHER" id="PTHR20883">
    <property type="entry name" value="PHYTANOYL-COA DIOXYGENASE DOMAIN CONTAINING 1"/>
    <property type="match status" value="1"/>
</dbReference>
<name>A0A7G9SMQ5_9GAMM</name>
<gene>
    <name evidence="2" type="ORF">H9L16_10510</name>
</gene>
<proteinExistence type="predicted"/>
<dbReference type="AlphaFoldDB" id="A0A7G9SMQ5"/>
<organism evidence="2 3">
    <name type="scientific">Thermomonas carbonis</name>
    <dbReference type="NCBI Taxonomy" id="1463158"/>
    <lineage>
        <taxon>Bacteria</taxon>
        <taxon>Pseudomonadati</taxon>
        <taxon>Pseudomonadota</taxon>
        <taxon>Gammaproteobacteria</taxon>
        <taxon>Lysobacterales</taxon>
        <taxon>Lysobacteraceae</taxon>
        <taxon>Thermomonas</taxon>
    </lineage>
</organism>
<dbReference type="Proteomes" id="UP000515804">
    <property type="component" value="Chromosome"/>
</dbReference>
<evidence type="ECO:0000256" key="1">
    <source>
        <dbReference type="ARBA" id="ARBA00001954"/>
    </source>
</evidence>
<keyword evidence="3" id="KW-1185">Reference proteome</keyword>
<dbReference type="SUPFAM" id="SSF51197">
    <property type="entry name" value="Clavaminate synthase-like"/>
    <property type="match status" value="1"/>
</dbReference>
<accession>A0A7G9SMQ5</accession>
<keyword evidence="2" id="KW-0223">Dioxygenase</keyword>
<dbReference type="PANTHER" id="PTHR20883:SF48">
    <property type="entry name" value="ECTOINE DIOXYGENASE"/>
    <property type="match status" value="1"/>
</dbReference>
<dbReference type="GO" id="GO:0005506">
    <property type="term" value="F:iron ion binding"/>
    <property type="evidence" value="ECO:0007669"/>
    <property type="project" value="UniProtKB-ARBA"/>
</dbReference>
<dbReference type="Pfam" id="PF05721">
    <property type="entry name" value="PhyH"/>
    <property type="match status" value="1"/>
</dbReference>
<dbReference type="GO" id="GO:0016706">
    <property type="term" value="F:2-oxoglutarate-dependent dioxygenase activity"/>
    <property type="evidence" value="ECO:0007669"/>
    <property type="project" value="UniProtKB-ARBA"/>
</dbReference>
<dbReference type="KEGG" id="tcn:H9L16_10510"/>
<sequence>MNDYLPAQPSRPGWKPVRHTVFRDAGLAERIHDEGYAVVSLWSEKELEELQAIGDREHRVQPADGGMFYSVYSQDLGYRRRVHDQVAAIMRPIFEKHFVDYRNVINMFVIKAPGLASEFGVHQDSTTLDEFRFSPLSLWSPLCDVDEDNGALCLVPRSHRFFSPYRGVSFPFPFAPIKHVVREYLRPIPMRRGEALIFDNRLVHCSLPNRSARNRDAIVSGIFPAQADFQVCFKQPGLADAPIEIFEQGADWLLNYPNFLQHCHERPVSGTVVGHARFDFEPMDEAEFRAVCSRHGVAAVQAMPPASAESCNMIPEPVP</sequence>
<dbReference type="RefSeq" id="WP_187551653.1">
    <property type="nucleotide sequence ID" value="NZ_BMZL01000002.1"/>
</dbReference>
<keyword evidence="2" id="KW-0560">Oxidoreductase</keyword>
<reference evidence="2 3" key="1">
    <citation type="submission" date="2020-08" db="EMBL/GenBank/DDBJ databases">
        <title>Genome sequence of Thermomonas carbonis KCTC 42013T.</title>
        <authorList>
            <person name="Hyun D.-W."/>
            <person name="Bae J.-W."/>
        </authorList>
    </citation>
    <scope>NUCLEOTIDE SEQUENCE [LARGE SCALE GENOMIC DNA]</scope>
    <source>
        <strain evidence="2 3">KCTC 42013</strain>
    </source>
</reference>
<evidence type="ECO:0000313" key="2">
    <source>
        <dbReference type="EMBL" id="QNN69130.1"/>
    </source>
</evidence>
<evidence type="ECO:0000313" key="3">
    <source>
        <dbReference type="Proteomes" id="UP000515804"/>
    </source>
</evidence>
<protein>
    <submittedName>
        <fullName evidence="2">Phytanoyl-CoA dioxygenase family protein</fullName>
    </submittedName>
</protein>
<dbReference type="InterPro" id="IPR008775">
    <property type="entry name" value="Phytyl_CoA_dOase-like"/>
</dbReference>
<dbReference type="EMBL" id="CP060719">
    <property type="protein sequence ID" value="QNN69130.1"/>
    <property type="molecule type" value="Genomic_DNA"/>
</dbReference>
<dbReference type="Gene3D" id="2.60.120.620">
    <property type="entry name" value="q2cbj1_9rhob like domain"/>
    <property type="match status" value="1"/>
</dbReference>
<comment type="cofactor">
    <cofactor evidence="1">
        <name>Fe(2+)</name>
        <dbReference type="ChEBI" id="CHEBI:29033"/>
    </cofactor>
</comment>